<reference evidence="1" key="1">
    <citation type="submission" date="2021-06" db="EMBL/GenBank/DDBJ databases">
        <title>Comparative genomics, transcriptomics and evolutionary studies reveal genomic signatures of adaptation to plant cell wall in hemibiotrophic fungi.</title>
        <authorList>
            <consortium name="DOE Joint Genome Institute"/>
            <person name="Baroncelli R."/>
            <person name="Diaz J.F."/>
            <person name="Benocci T."/>
            <person name="Peng M."/>
            <person name="Battaglia E."/>
            <person name="Haridas S."/>
            <person name="Andreopoulos W."/>
            <person name="Labutti K."/>
            <person name="Pangilinan J."/>
            <person name="Floch G.L."/>
            <person name="Makela M.R."/>
            <person name="Henrissat B."/>
            <person name="Grigoriev I.V."/>
            <person name="Crouch J.A."/>
            <person name="De Vries R.P."/>
            <person name="Sukno S.A."/>
            <person name="Thon M.R."/>
        </authorList>
    </citation>
    <scope>NUCLEOTIDE SEQUENCE</scope>
    <source>
        <strain evidence="1">CBS 193.32</strain>
    </source>
</reference>
<organism evidence="1 2">
    <name type="scientific">Colletotrichum godetiae</name>
    <dbReference type="NCBI Taxonomy" id="1209918"/>
    <lineage>
        <taxon>Eukaryota</taxon>
        <taxon>Fungi</taxon>
        <taxon>Dikarya</taxon>
        <taxon>Ascomycota</taxon>
        <taxon>Pezizomycotina</taxon>
        <taxon>Sordariomycetes</taxon>
        <taxon>Hypocreomycetidae</taxon>
        <taxon>Glomerellales</taxon>
        <taxon>Glomerellaceae</taxon>
        <taxon>Colletotrichum</taxon>
        <taxon>Colletotrichum acutatum species complex</taxon>
    </lineage>
</organism>
<sequence>MTAAASTLAKYGDPVPCSKMRPSSKHRCTIQQDSISSDIISGARHVLCWTGRLSSPSLKEHGSGTQNSTAQRCQSVSQWSKPLEALRDRQKNLQYSSRQRYQHPLPWTKSGVVSGKHRARYLHTDTILGLIRSWLPCKRDRCSRPLLSPCQQLGRRCLRVTPLSCSASPTLSLSTGYGYGVEYFFLHVYFFATLGEKTDQSMPWSNRYTGAAV</sequence>
<dbReference type="EMBL" id="JAHMHR010000011">
    <property type="protein sequence ID" value="KAK1688645.1"/>
    <property type="molecule type" value="Genomic_DNA"/>
</dbReference>
<dbReference type="Proteomes" id="UP001224890">
    <property type="component" value="Unassembled WGS sequence"/>
</dbReference>
<dbReference type="RefSeq" id="XP_060432340.1">
    <property type="nucleotide sequence ID" value="XM_060567705.1"/>
</dbReference>
<protein>
    <submittedName>
        <fullName evidence="1">Uncharacterized protein</fullName>
    </submittedName>
</protein>
<comment type="caution">
    <text evidence="1">The sequence shown here is derived from an EMBL/GenBank/DDBJ whole genome shotgun (WGS) entry which is preliminary data.</text>
</comment>
<proteinExistence type="predicted"/>
<evidence type="ECO:0000313" key="1">
    <source>
        <dbReference type="EMBL" id="KAK1688645.1"/>
    </source>
</evidence>
<gene>
    <name evidence="1" type="ORF">BDP55DRAFT_51028</name>
</gene>
<dbReference type="GeneID" id="85452231"/>
<accession>A0AAJ0EWE7</accession>
<name>A0AAJ0EWE7_9PEZI</name>
<dbReference type="AlphaFoldDB" id="A0AAJ0EWE7"/>
<keyword evidence="2" id="KW-1185">Reference proteome</keyword>
<evidence type="ECO:0000313" key="2">
    <source>
        <dbReference type="Proteomes" id="UP001224890"/>
    </source>
</evidence>